<organism evidence="4 6">
    <name type="scientific">Sphingosinicella microcystinivorans</name>
    <dbReference type="NCBI Taxonomy" id="335406"/>
    <lineage>
        <taxon>Bacteria</taxon>
        <taxon>Pseudomonadati</taxon>
        <taxon>Pseudomonadota</taxon>
        <taxon>Alphaproteobacteria</taxon>
        <taxon>Sphingomonadales</taxon>
        <taxon>Sphingosinicellaceae</taxon>
        <taxon>Sphingosinicella</taxon>
    </lineage>
</organism>
<feature type="domain" description="Lipoyl-binding" evidence="3">
    <location>
        <begin position="16"/>
        <end position="75"/>
    </location>
</feature>
<evidence type="ECO:0000313" key="5">
    <source>
        <dbReference type="EMBL" id="RKS88773.1"/>
    </source>
</evidence>
<dbReference type="CDD" id="cd06849">
    <property type="entry name" value="lipoyl_domain"/>
    <property type="match status" value="1"/>
</dbReference>
<dbReference type="InterPro" id="IPR003016">
    <property type="entry name" value="2-oxoA_DH_lipoyl-BS"/>
</dbReference>
<dbReference type="Gene3D" id="2.40.50.100">
    <property type="match status" value="1"/>
</dbReference>
<keyword evidence="7" id="KW-1185">Reference proteome</keyword>
<dbReference type="Pfam" id="PF00364">
    <property type="entry name" value="Biotin_lipoyl"/>
    <property type="match status" value="1"/>
</dbReference>
<reference evidence="4 6" key="1">
    <citation type="submission" date="2018-06" db="EMBL/GenBank/DDBJ databases">
        <title>Complete Genome Sequence of the Microcystin-Degrading Bacterium Sphingosinicella microcystinivorans Strain B-9.</title>
        <authorList>
            <person name="Jin H."/>
            <person name="Nishizawa T."/>
            <person name="Guo Y."/>
            <person name="Nishizawa A."/>
            <person name="Park H."/>
            <person name="Kato H."/>
            <person name="Tsuji K."/>
            <person name="Harada K."/>
        </authorList>
    </citation>
    <scope>NUCLEOTIDE SEQUENCE [LARGE SCALE GENOMIC DNA]</scope>
    <source>
        <strain evidence="4 6">B9</strain>
    </source>
</reference>
<reference evidence="5 7" key="2">
    <citation type="submission" date="2018-10" db="EMBL/GenBank/DDBJ databases">
        <title>Genomic Encyclopedia of Type Strains, Phase IV (KMG-IV): sequencing the most valuable type-strain genomes for metagenomic binning, comparative biology and taxonomic classification.</title>
        <authorList>
            <person name="Goeker M."/>
        </authorList>
    </citation>
    <scope>NUCLEOTIDE SEQUENCE [LARGE SCALE GENOMIC DNA]</scope>
    <source>
        <strain evidence="5 7">DSM 19791</strain>
    </source>
</reference>
<dbReference type="RefSeq" id="WP_121050441.1">
    <property type="nucleotide sequence ID" value="NZ_AP018711.1"/>
</dbReference>
<dbReference type="Proteomes" id="UP000276029">
    <property type="component" value="Unassembled WGS sequence"/>
</dbReference>
<protein>
    <submittedName>
        <fullName evidence="5">Biotin-dependent enzyme</fullName>
    </submittedName>
</protein>
<evidence type="ECO:0000313" key="6">
    <source>
        <dbReference type="Proteomes" id="UP000275727"/>
    </source>
</evidence>
<dbReference type="SUPFAM" id="SSF51230">
    <property type="entry name" value="Single hybrid motif"/>
    <property type="match status" value="1"/>
</dbReference>
<dbReference type="AlphaFoldDB" id="A0AAD1D370"/>
<accession>A0AAD1D370</accession>
<dbReference type="PROSITE" id="PS00189">
    <property type="entry name" value="LIPOYL"/>
    <property type="match status" value="1"/>
</dbReference>
<evidence type="ECO:0000256" key="2">
    <source>
        <dbReference type="ARBA" id="ARBA00022823"/>
    </source>
</evidence>
<dbReference type="EMBL" id="AP018711">
    <property type="protein sequence ID" value="BBE32529.1"/>
    <property type="molecule type" value="Genomic_DNA"/>
</dbReference>
<evidence type="ECO:0000259" key="3">
    <source>
        <dbReference type="Pfam" id="PF00364"/>
    </source>
</evidence>
<name>A0AAD1D370_SPHMI</name>
<dbReference type="KEGG" id="smic:SmB9_01870"/>
<evidence type="ECO:0000313" key="7">
    <source>
        <dbReference type="Proteomes" id="UP000276029"/>
    </source>
</evidence>
<comment type="cofactor">
    <cofactor evidence="1">
        <name>(R)-lipoate</name>
        <dbReference type="ChEBI" id="CHEBI:83088"/>
    </cofactor>
</comment>
<dbReference type="InterPro" id="IPR000089">
    <property type="entry name" value="Biotin_lipoyl"/>
</dbReference>
<keyword evidence="2" id="KW-0450">Lipoyl</keyword>
<dbReference type="InterPro" id="IPR011053">
    <property type="entry name" value="Single_hybrid_motif"/>
</dbReference>
<evidence type="ECO:0000256" key="1">
    <source>
        <dbReference type="ARBA" id="ARBA00001938"/>
    </source>
</evidence>
<sequence>MTDITVPAGLWNDGDEAAISAWLYADGDAVAEGAVIAEIMVEKTSFELTAPASGTLHIDIPAETAVTAGEVVGRIG</sequence>
<evidence type="ECO:0000313" key="4">
    <source>
        <dbReference type="EMBL" id="BBE32529.1"/>
    </source>
</evidence>
<proteinExistence type="predicted"/>
<gene>
    <name evidence="5" type="ORF">DFR51_1983</name>
    <name evidence="4" type="ORF">SmB9_01870</name>
</gene>
<dbReference type="Proteomes" id="UP000275727">
    <property type="component" value="Chromosome"/>
</dbReference>
<dbReference type="EMBL" id="RBWX01000008">
    <property type="protein sequence ID" value="RKS88773.1"/>
    <property type="molecule type" value="Genomic_DNA"/>
</dbReference>